<evidence type="ECO:0000256" key="1">
    <source>
        <dbReference type="ARBA" id="ARBA00022723"/>
    </source>
</evidence>
<dbReference type="PANTHER" id="PTHR24082">
    <property type="entry name" value="NUCLEAR HORMONE RECEPTOR"/>
    <property type="match status" value="1"/>
</dbReference>
<dbReference type="Pfam" id="PF00105">
    <property type="entry name" value="zf-C4"/>
    <property type="match status" value="1"/>
</dbReference>
<dbReference type="GO" id="GO:0004879">
    <property type="term" value="F:nuclear receptor activity"/>
    <property type="evidence" value="ECO:0007669"/>
    <property type="project" value="TreeGrafter"/>
</dbReference>
<evidence type="ECO:0000313" key="11">
    <source>
        <dbReference type="Proteomes" id="UP000663882"/>
    </source>
</evidence>
<dbReference type="SMART" id="SM00399">
    <property type="entry name" value="ZnF_C4"/>
    <property type="match status" value="1"/>
</dbReference>
<dbReference type="InterPro" id="IPR001628">
    <property type="entry name" value="Znf_hrmn_rcpt"/>
</dbReference>
<dbReference type="Gene3D" id="3.30.50.10">
    <property type="entry name" value="Erythroid Transcription Factor GATA-1, subunit A"/>
    <property type="match status" value="1"/>
</dbReference>
<dbReference type="InterPro" id="IPR013088">
    <property type="entry name" value="Znf_NHR/GATA"/>
</dbReference>
<dbReference type="GO" id="GO:0000122">
    <property type="term" value="P:negative regulation of transcription by RNA polymerase II"/>
    <property type="evidence" value="ECO:0007669"/>
    <property type="project" value="TreeGrafter"/>
</dbReference>
<protein>
    <recommendedName>
        <fullName evidence="9">Nuclear receptor domain-containing protein</fullName>
    </recommendedName>
</protein>
<keyword evidence="1" id="KW-0479">Metal-binding</keyword>
<dbReference type="Proteomes" id="UP000663882">
    <property type="component" value="Unassembled WGS sequence"/>
</dbReference>
<dbReference type="OrthoDB" id="6355676at2759"/>
<reference evidence="10" key="1">
    <citation type="submission" date="2021-02" db="EMBL/GenBank/DDBJ databases">
        <authorList>
            <person name="Nowell W R."/>
        </authorList>
    </citation>
    <scope>NUCLEOTIDE SEQUENCE</scope>
</reference>
<dbReference type="SUPFAM" id="SSF57716">
    <property type="entry name" value="Glucocorticoid receptor-like (DNA-binding domain)"/>
    <property type="match status" value="1"/>
</dbReference>
<evidence type="ECO:0000313" key="10">
    <source>
        <dbReference type="EMBL" id="CAF0756235.1"/>
    </source>
</evidence>
<keyword evidence="3" id="KW-0862">Zinc</keyword>
<dbReference type="PRINTS" id="PR00047">
    <property type="entry name" value="STROIDFINGER"/>
</dbReference>
<dbReference type="EMBL" id="CAJNOO010000030">
    <property type="protein sequence ID" value="CAF0756235.1"/>
    <property type="molecule type" value="Genomic_DNA"/>
</dbReference>
<keyword evidence="5" id="KW-0238">DNA-binding</keyword>
<evidence type="ECO:0000256" key="4">
    <source>
        <dbReference type="ARBA" id="ARBA00023015"/>
    </source>
</evidence>
<evidence type="ECO:0000256" key="8">
    <source>
        <dbReference type="ARBA" id="ARBA00023242"/>
    </source>
</evidence>
<keyword evidence="4" id="KW-0805">Transcription regulation</keyword>
<evidence type="ECO:0000259" key="9">
    <source>
        <dbReference type="PROSITE" id="PS51030"/>
    </source>
</evidence>
<dbReference type="CDD" id="cd06916">
    <property type="entry name" value="NR_DBD_like"/>
    <property type="match status" value="1"/>
</dbReference>
<accession>A0A813PME7</accession>
<keyword evidence="6" id="KW-0804">Transcription</keyword>
<keyword evidence="2" id="KW-0863">Zinc-finger</keyword>
<evidence type="ECO:0000256" key="7">
    <source>
        <dbReference type="ARBA" id="ARBA00023170"/>
    </source>
</evidence>
<name>A0A813PME7_9BILA</name>
<evidence type="ECO:0000256" key="6">
    <source>
        <dbReference type="ARBA" id="ARBA00023163"/>
    </source>
</evidence>
<evidence type="ECO:0000256" key="5">
    <source>
        <dbReference type="ARBA" id="ARBA00023125"/>
    </source>
</evidence>
<sequence length="369" mass="42449">MKDKKSLCNTVSRFSTNCQICGDVARGVNFNVTTCMSCKSFFRRNAHKKSLVGRCQFRNDCNVTKKTRSHCSPCRLKKCFALGMDSRLIRNIPDSKMVFKEIQQVQTIEDKEIQLQTPLPISLLRNDRSTLTTNEWTIVSNFLHAFDEQNSCIRIQNSLVELSSLPPKLRLKSSDTYNMVSQFYTGVQSLIERSPDLYSLSADARRALTKHNLNTVGAFNGIFLCRELNLFNNPIFFNACSLYYGTEFILNCSRHSGRYDPNGNLIKMMLFVVTFSTNCSIVTFDDKEHFTVMSRSIDLIRIQNLYVTVLWKYLVYLYGFKEAVLRFSCLVKNIIDITHMLELMPKNETHDLMVESIAIETERAVAIKD</sequence>
<dbReference type="PROSITE" id="PS51030">
    <property type="entry name" value="NUCLEAR_REC_DBD_2"/>
    <property type="match status" value="1"/>
</dbReference>
<dbReference type="PANTHER" id="PTHR24082:SF507">
    <property type="entry name" value="BILE ACID RECEPTOR-RELATED"/>
    <property type="match status" value="1"/>
</dbReference>
<gene>
    <name evidence="10" type="ORF">RFH988_LOCUS1583</name>
</gene>
<dbReference type="GO" id="GO:0008270">
    <property type="term" value="F:zinc ion binding"/>
    <property type="evidence" value="ECO:0007669"/>
    <property type="project" value="UniProtKB-KW"/>
</dbReference>
<comment type="caution">
    <text evidence="10">The sequence shown here is derived from an EMBL/GenBank/DDBJ whole genome shotgun (WGS) entry which is preliminary data.</text>
</comment>
<dbReference type="PROSITE" id="PS00031">
    <property type="entry name" value="NUCLEAR_REC_DBD_1"/>
    <property type="match status" value="1"/>
</dbReference>
<dbReference type="GO" id="GO:0000978">
    <property type="term" value="F:RNA polymerase II cis-regulatory region sequence-specific DNA binding"/>
    <property type="evidence" value="ECO:0007669"/>
    <property type="project" value="TreeGrafter"/>
</dbReference>
<dbReference type="GO" id="GO:0045944">
    <property type="term" value="P:positive regulation of transcription by RNA polymerase II"/>
    <property type="evidence" value="ECO:0007669"/>
    <property type="project" value="TreeGrafter"/>
</dbReference>
<keyword evidence="7" id="KW-0675">Receptor</keyword>
<evidence type="ECO:0000256" key="3">
    <source>
        <dbReference type="ARBA" id="ARBA00022833"/>
    </source>
</evidence>
<dbReference type="GO" id="GO:0030154">
    <property type="term" value="P:cell differentiation"/>
    <property type="evidence" value="ECO:0007669"/>
    <property type="project" value="TreeGrafter"/>
</dbReference>
<feature type="domain" description="Nuclear receptor" evidence="9">
    <location>
        <begin position="15"/>
        <end position="91"/>
    </location>
</feature>
<dbReference type="AlphaFoldDB" id="A0A813PME7"/>
<organism evidence="10 11">
    <name type="scientific">Rotaria sordida</name>
    <dbReference type="NCBI Taxonomy" id="392033"/>
    <lineage>
        <taxon>Eukaryota</taxon>
        <taxon>Metazoa</taxon>
        <taxon>Spiralia</taxon>
        <taxon>Gnathifera</taxon>
        <taxon>Rotifera</taxon>
        <taxon>Eurotatoria</taxon>
        <taxon>Bdelloidea</taxon>
        <taxon>Philodinida</taxon>
        <taxon>Philodinidae</taxon>
        <taxon>Rotaria</taxon>
    </lineage>
</organism>
<keyword evidence="8" id="KW-0539">Nucleus</keyword>
<proteinExistence type="predicted"/>
<dbReference type="InterPro" id="IPR050234">
    <property type="entry name" value="Nuclear_hormone_rcpt_NR1"/>
</dbReference>
<evidence type="ECO:0000256" key="2">
    <source>
        <dbReference type="ARBA" id="ARBA00022771"/>
    </source>
</evidence>